<dbReference type="GO" id="GO:0005506">
    <property type="term" value="F:iron ion binding"/>
    <property type="evidence" value="ECO:0007669"/>
    <property type="project" value="InterPro"/>
</dbReference>
<proteinExistence type="predicted"/>
<keyword evidence="2" id="KW-1185">Reference proteome</keyword>
<dbReference type="AlphaFoldDB" id="A0A6G9IC49"/>
<dbReference type="SUPFAM" id="SSF48264">
    <property type="entry name" value="Cytochrome P450"/>
    <property type="match status" value="1"/>
</dbReference>
<evidence type="ECO:0000313" key="1">
    <source>
        <dbReference type="EMBL" id="QIQ21399.1"/>
    </source>
</evidence>
<dbReference type="InterPro" id="IPR017972">
    <property type="entry name" value="Cyt_P450_CS"/>
</dbReference>
<gene>
    <name evidence="1" type="ORF">IPMB12_06670</name>
</gene>
<organism evidence="1 2">
    <name type="scientific">Zophobihabitans entericus</name>
    <dbReference type="NCBI Taxonomy" id="1635327"/>
    <lineage>
        <taxon>Bacteria</taxon>
        <taxon>Pseudomonadati</taxon>
        <taxon>Pseudomonadota</taxon>
        <taxon>Gammaproteobacteria</taxon>
        <taxon>Orbales</taxon>
        <taxon>Orbaceae</taxon>
        <taxon>Zophobihabitans</taxon>
    </lineage>
</organism>
<dbReference type="EMBL" id="CP050253">
    <property type="protein sequence ID" value="QIQ21399.1"/>
    <property type="molecule type" value="Genomic_DNA"/>
</dbReference>
<name>A0A6G9IC49_9GAMM</name>
<dbReference type="Gene3D" id="1.10.630.10">
    <property type="entry name" value="Cytochrome P450"/>
    <property type="match status" value="1"/>
</dbReference>
<dbReference type="Proteomes" id="UP000501168">
    <property type="component" value="Chromosome"/>
</dbReference>
<dbReference type="InParanoid" id="A0A6G9IC49"/>
<dbReference type="GO" id="GO:0004497">
    <property type="term" value="F:monooxygenase activity"/>
    <property type="evidence" value="ECO:0007669"/>
    <property type="project" value="InterPro"/>
</dbReference>
<reference evidence="1 2" key="1">
    <citation type="submission" date="2020-03" db="EMBL/GenBank/DDBJ databases">
        <title>Complete genome sequence of Orbus sp. IPMB12 (BCRC 80908).</title>
        <authorList>
            <person name="Lo W.-S."/>
            <person name="Chang T.-H."/>
            <person name="Kuo C.-H."/>
        </authorList>
    </citation>
    <scope>NUCLEOTIDE SEQUENCE [LARGE SCALE GENOMIC DNA]</scope>
    <source>
        <strain evidence="1 2">IPMB12</strain>
    </source>
</reference>
<dbReference type="PROSITE" id="PS00086">
    <property type="entry name" value="CYTOCHROME_P450"/>
    <property type="match status" value="1"/>
</dbReference>
<accession>A0A6G9IC49</accession>
<sequence length="329" mass="37241">MTNKEYHMVNKCPIHINSHDDVIKALTDEQFYVRPVNQKVPKILEGSLAGNVFASLVRMRDDQLQTKIKLAIINSIDQYDVSLLSQQTFTVAKILTLNLKNTQQLNQFIADVPICVIAGLFQISERHWPELVNYVRSFIDDVILNPQEERVQQADLATKYLFHIIKKSEGGLLQNLRLGFKQQGIEDDFLVLSNCIGLFFQTADGTSGLLGQMLIHYSDLKSAPEDILTEVLSQNPPIKFTKRFPNKETKLTGHAITEEDTLLLDLKTEQGSVPFGLGEHQCPGSEWAKAISLAAFNYLRSLPLNSSLFTDYRWKELGNAAIPIFYDKE</sequence>
<dbReference type="GO" id="GO:0020037">
    <property type="term" value="F:heme binding"/>
    <property type="evidence" value="ECO:0007669"/>
    <property type="project" value="InterPro"/>
</dbReference>
<dbReference type="InterPro" id="IPR036396">
    <property type="entry name" value="Cyt_P450_sf"/>
</dbReference>
<protein>
    <recommendedName>
        <fullName evidence="3">Cytochrome P450</fullName>
    </recommendedName>
</protein>
<dbReference type="GO" id="GO:0016705">
    <property type="term" value="F:oxidoreductase activity, acting on paired donors, with incorporation or reduction of molecular oxygen"/>
    <property type="evidence" value="ECO:0007669"/>
    <property type="project" value="InterPro"/>
</dbReference>
<evidence type="ECO:0000313" key="2">
    <source>
        <dbReference type="Proteomes" id="UP000501168"/>
    </source>
</evidence>
<dbReference type="KEGG" id="orb:IPMB12_06670"/>
<evidence type="ECO:0008006" key="3">
    <source>
        <dbReference type="Google" id="ProtNLM"/>
    </source>
</evidence>
<dbReference type="RefSeq" id="WP_166916175.1">
    <property type="nucleotide sequence ID" value="NZ_CP050253.1"/>
</dbReference>